<organism evidence="1 2">
    <name type="scientific">Coleophoma crateriformis</name>
    <dbReference type="NCBI Taxonomy" id="565419"/>
    <lineage>
        <taxon>Eukaryota</taxon>
        <taxon>Fungi</taxon>
        <taxon>Dikarya</taxon>
        <taxon>Ascomycota</taxon>
        <taxon>Pezizomycotina</taxon>
        <taxon>Leotiomycetes</taxon>
        <taxon>Helotiales</taxon>
        <taxon>Dermateaceae</taxon>
        <taxon>Coleophoma</taxon>
    </lineage>
</organism>
<keyword evidence="2" id="KW-1185">Reference proteome</keyword>
<gene>
    <name evidence="1" type="ORF">BP5796_01607</name>
</gene>
<accession>A0A3D8T0X2</accession>
<proteinExistence type="predicted"/>
<comment type="caution">
    <text evidence="1">The sequence shown here is derived from an EMBL/GenBank/DDBJ whole genome shotgun (WGS) entry which is preliminary data.</text>
</comment>
<dbReference type="PANTHER" id="PTHR36847:SF1">
    <property type="entry name" value="AMIDOLIGASE ENZYME"/>
    <property type="match status" value="1"/>
</dbReference>
<dbReference type="PANTHER" id="PTHR36847">
    <property type="entry name" value="AMIDOLIGASE ENZYME"/>
    <property type="match status" value="1"/>
</dbReference>
<reference evidence="1 2" key="1">
    <citation type="journal article" date="2018" name="IMA Fungus">
        <title>IMA Genome-F 9: Draft genome sequence of Annulohypoxylon stygium, Aspergillus mulundensis, Berkeleyomyces basicola (syn. Thielaviopsis basicola), Ceratocystis smalleyi, two Cercospora beticola strains, Coleophoma cylindrospora, Fusarium fracticaudum, Phialophora cf. hyalina, and Morchella septimelata.</title>
        <authorList>
            <person name="Wingfield B.D."/>
            <person name="Bills G.F."/>
            <person name="Dong Y."/>
            <person name="Huang W."/>
            <person name="Nel W.J."/>
            <person name="Swalarsk-Parry B.S."/>
            <person name="Vaghefi N."/>
            <person name="Wilken P.M."/>
            <person name="An Z."/>
            <person name="de Beer Z.W."/>
            <person name="De Vos L."/>
            <person name="Chen L."/>
            <person name="Duong T.A."/>
            <person name="Gao Y."/>
            <person name="Hammerbacher A."/>
            <person name="Kikkert J.R."/>
            <person name="Li Y."/>
            <person name="Li H."/>
            <person name="Li K."/>
            <person name="Li Q."/>
            <person name="Liu X."/>
            <person name="Ma X."/>
            <person name="Naidoo K."/>
            <person name="Pethybridge S.J."/>
            <person name="Sun J."/>
            <person name="Steenkamp E.T."/>
            <person name="van der Nest M.A."/>
            <person name="van Wyk S."/>
            <person name="Wingfield M.J."/>
            <person name="Xiong C."/>
            <person name="Yue Q."/>
            <person name="Zhang X."/>
        </authorList>
    </citation>
    <scope>NUCLEOTIDE SEQUENCE [LARGE SCALE GENOMIC DNA]</scope>
    <source>
        <strain evidence="1 2">BP5796</strain>
    </source>
</reference>
<evidence type="ECO:0000313" key="1">
    <source>
        <dbReference type="EMBL" id="RDW92213.1"/>
    </source>
</evidence>
<dbReference type="AlphaFoldDB" id="A0A3D8T0X2"/>
<evidence type="ECO:0008006" key="3">
    <source>
        <dbReference type="Google" id="ProtNLM"/>
    </source>
</evidence>
<sequence>METALSFGIELEFVIALLKDPNHPLTAEEHQNRYQHIPSDDLRGPLQGKDGLPIAPTALTVHRHICQVLVNAGIKCETEYDQKEDEYTTWLVTSDLSIEAPPGEFADGFHWYGIEVKSPARYYFRDSITDIRKSTGLHVHVGIGNQSYSMQHLRRLAAFLWAFENYFDTLHPEHRINNQYSRSMRYASGWVAERSHIDTVKNGVQHFLTSPFSSLSELAGEVCSFRETAYNFFNFRGPEFGFEDGTKTVEFRQHEGSLDEDVISQWIHVCVGIVQFCRCTSDTTEFDALFDKMTVYEDVHELQPDENRTTVIDLLKAIGLEDQAKYYAKRGGIHDIVEYTTSN</sequence>
<dbReference type="OrthoDB" id="412402at2759"/>
<dbReference type="Pfam" id="PF12224">
    <property type="entry name" value="Amidoligase_2"/>
    <property type="match status" value="1"/>
</dbReference>
<evidence type="ECO:0000313" key="2">
    <source>
        <dbReference type="Proteomes" id="UP000256328"/>
    </source>
</evidence>
<name>A0A3D8T0X2_9HELO</name>
<protein>
    <recommendedName>
        <fullName evidence="3">Amidoligase enzyme</fullName>
    </recommendedName>
</protein>
<dbReference type="Proteomes" id="UP000256328">
    <property type="component" value="Unassembled WGS sequence"/>
</dbReference>
<dbReference type="EMBL" id="PDLN01000002">
    <property type="protein sequence ID" value="RDW92213.1"/>
    <property type="molecule type" value="Genomic_DNA"/>
</dbReference>
<dbReference type="InterPro" id="IPR022025">
    <property type="entry name" value="Amidoligase_2"/>
</dbReference>